<keyword evidence="2" id="KW-1185">Reference proteome</keyword>
<proteinExistence type="predicted"/>
<evidence type="ECO:0000313" key="1">
    <source>
        <dbReference type="EMBL" id="KAG5586326.1"/>
    </source>
</evidence>
<organism evidence="1 2">
    <name type="scientific">Solanum commersonii</name>
    <name type="common">Commerson's wild potato</name>
    <name type="synonym">Commerson's nightshade</name>
    <dbReference type="NCBI Taxonomy" id="4109"/>
    <lineage>
        <taxon>Eukaryota</taxon>
        <taxon>Viridiplantae</taxon>
        <taxon>Streptophyta</taxon>
        <taxon>Embryophyta</taxon>
        <taxon>Tracheophyta</taxon>
        <taxon>Spermatophyta</taxon>
        <taxon>Magnoliopsida</taxon>
        <taxon>eudicotyledons</taxon>
        <taxon>Gunneridae</taxon>
        <taxon>Pentapetalae</taxon>
        <taxon>asterids</taxon>
        <taxon>lamiids</taxon>
        <taxon>Solanales</taxon>
        <taxon>Solanaceae</taxon>
        <taxon>Solanoideae</taxon>
        <taxon>Solaneae</taxon>
        <taxon>Solanum</taxon>
    </lineage>
</organism>
<accession>A0A9J5XGM8</accession>
<dbReference type="EMBL" id="JACXVP010000009">
    <property type="protein sequence ID" value="KAG5586326.1"/>
    <property type="molecule type" value="Genomic_DNA"/>
</dbReference>
<gene>
    <name evidence="1" type="ORF">H5410_046760</name>
</gene>
<dbReference type="OrthoDB" id="1318495at2759"/>
<name>A0A9J5XGM8_SOLCO</name>
<dbReference type="AlphaFoldDB" id="A0A9J5XGM8"/>
<reference evidence="1 2" key="1">
    <citation type="submission" date="2020-09" db="EMBL/GenBank/DDBJ databases">
        <title>De no assembly of potato wild relative species, Solanum commersonii.</title>
        <authorList>
            <person name="Cho K."/>
        </authorList>
    </citation>
    <scope>NUCLEOTIDE SEQUENCE [LARGE SCALE GENOMIC DNA]</scope>
    <source>
        <strain evidence="1">LZ3.2</strain>
        <tissue evidence="1">Leaf</tissue>
    </source>
</reference>
<comment type="caution">
    <text evidence="1">The sequence shown here is derived from an EMBL/GenBank/DDBJ whole genome shotgun (WGS) entry which is preliminary data.</text>
</comment>
<dbReference type="Proteomes" id="UP000824120">
    <property type="component" value="Chromosome 9"/>
</dbReference>
<evidence type="ECO:0000313" key="2">
    <source>
        <dbReference type="Proteomes" id="UP000824120"/>
    </source>
</evidence>
<sequence length="81" mass="9335">MHDQSQAQVSSVADRQARDDSWMGRMFGMAKLQLWIGGRPVTEDEIVKLVERYPFTYSAMYMCLMGSDFQEPIDDHDSIVD</sequence>
<protein>
    <submittedName>
        <fullName evidence="1">Uncharacterized protein</fullName>
    </submittedName>
</protein>